<evidence type="ECO:0000313" key="2">
    <source>
        <dbReference type="EMBL" id="BFD48265.1"/>
    </source>
</evidence>
<dbReference type="AlphaFoldDB" id="A0AAT9GEK0"/>
<dbReference type="EMBL" id="AP029172">
    <property type="protein sequence ID" value="BFD48265.1"/>
    <property type="molecule type" value="Genomic_DNA"/>
</dbReference>
<feature type="compositionally biased region" description="Basic and acidic residues" evidence="1">
    <location>
        <begin position="665"/>
        <end position="691"/>
    </location>
</feature>
<name>A0AAT9GEK0_9RICK</name>
<feature type="compositionally biased region" description="Gly residues" evidence="1">
    <location>
        <begin position="736"/>
        <end position="746"/>
    </location>
</feature>
<protein>
    <submittedName>
        <fullName evidence="2">Uncharacterized protein</fullName>
    </submittedName>
</protein>
<sequence>MEPIFPEYTFGSVSLPLWQNNIIRRFSEHRKYRVLLWEFGPTLFEHLCKQKGFDSKVLLQKNKDGEVLENESLMLLEAFGEMKVYWWWPWSKKIKDVELTKEQWERAINYDSYSFLQRLVLSIFTNVIVHQWHIVQYGYIYNYQQLTKEGCMLGAGKDIGKILGAGATALGAISVARIIAAGSSYLAGRHTAEVGTLAIADKFSNLIRAVILSNNIDNDSNATLNKSLESFELKWLLMNLDISLKDVEAGKKSKEEHNRYAKDRINDIKRLSLKYHPDVQAGIQNANSMQQRINAILKALNNVHDYVMKEKQGYGYIYRLFGEISVNLINSGQDLFKIINIAACNKLHYIAYWEEGRLMESRNQYLEEVREHYIKPLKNNLGFVKKILNKEMSIREARNILDSTKGIRKKFEQRNEEYQKFYEEIWVENLKSLSKECKNCKELEIIKLEVGKLLKEGETQYKILKSYKKDKVQPDEIFVEPILEYADLINSYYKLIVKLCENIENCFRWDNSDFFEQQKFVLGADETEFTEISKEYIKKLSCQGLFKFANLMVNYYYNKENCKGLQEVVGKYYNGGNLKRREIGNISVFALNQLTDLLEKKFEKKETFFEKEKKRTKKAIEESNDIRRRIEEIEVRIRASEQSIEQSIQARQRAEQTAEQNAQRAEQEAQARQRAEQTAEQEAQARQRAEQTAEQNAQRAEQEAQRAARLEEMLRRIGVDPDTALDDVNVSQGASAGIGKGSGAGV</sequence>
<gene>
    <name evidence="2" type="ORF">DMENIID0003_13390</name>
</gene>
<reference evidence="2" key="1">
    <citation type="submission" date="2024-01" db="EMBL/GenBank/DDBJ databases">
        <title>Sequencing the genomes of a sandfly, Sergentomyia squamirostris, and its two endosymbionts.</title>
        <authorList>
            <person name="Itokawa K."/>
            <person name="Sanjoba C."/>
        </authorList>
    </citation>
    <scope>NUCLEOTIDE SEQUENCE</scope>
    <source>
        <strain evidence="2">WSSQ</strain>
    </source>
</reference>
<feature type="region of interest" description="Disordered" evidence="1">
    <location>
        <begin position="648"/>
        <end position="707"/>
    </location>
</feature>
<feature type="region of interest" description="Disordered" evidence="1">
    <location>
        <begin position="719"/>
        <end position="746"/>
    </location>
</feature>
<organism evidence="2">
    <name type="scientific">Wolbachia endosymbiont of Sergentomyia squamirostris</name>
    <dbReference type="NCBI Taxonomy" id="3113640"/>
    <lineage>
        <taxon>Bacteria</taxon>
        <taxon>Pseudomonadati</taxon>
        <taxon>Pseudomonadota</taxon>
        <taxon>Alphaproteobacteria</taxon>
        <taxon>Rickettsiales</taxon>
        <taxon>Anaplasmataceae</taxon>
        <taxon>Wolbachieae</taxon>
        <taxon>Wolbachia</taxon>
    </lineage>
</organism>
<accession>A0AAT9GEK0</accession>
<feature type="compositionally biased region" description="Low complexity" evidence="1">
    <location>
        <begin position="649"/>
        <end position="664"/>
    </location>
</feature>
<proteinExistence type="predicted"/>
<evidence type="ECO:0000256" key="1">
    <source>
        <dbReference type="SAM" id="MobiDB-lite"/>
    </source>
</evidence>